<feature type="transmembrane region" description="Helical" evidence="7">
    <location>
        <begin position="171"/>
        <end position="194"/>
    </location>
</feature>
<proteinExistence type="predicted"/>
<protein>
    <submittedName>
        <fullName evidence="8">Electron transport complex protein RnfE</fullName>
    </submittedName>
</protein>
<evidence type="ECO:0000256" key="4">
    <source>
        <dbReference type="ARBA" id="ARBA00022967"/>
    </source>
</evidence>
<keyword evidence="3 7" id="KW-0812">Transmembrane</keyword>
<dbReference type="RefSeq" id="WP_205240223.1">
    <property type="nucleotide sequence ID" value="NZ_JACHEO010000009.1"/>
</dbReference>
<reference evidence="8 9" key="1">
    <citation type="submission" date="2020-08" db="EMBL/GenBank/DDBJ databases">
        <title>Genomic Encyclopedia of Type Strains, Phase IV (KMG-IV): sequencing the most valuable type-strain genomes for metagenomic binning, comparative biology and taxonomic classification.</title>
        <authorList>
            <person name="Goeker M."/>
        </authorList>
    </citation>
    <scope>NUCLEOTIDE SEQUENCE [LARGE SCALE GENOMIC DNA]</scope>
    <source>
        <strain evidence="8 9">DSM 28570</strain>
    </source>
</reference>
<sequence length="205" mass="22546">MANDKTSMQLISRGILSENPIFKLALSMCPAVGISTTVINGLMLGVAVLFVQVFSSVTISLFKNKIHPRIRIPTYTLTIATWVTVIDLALAAYLPDAYARMGIFVKLIVAFAIITMRLEMFACKESVNDSFWDGLGMGLGFMVGMVVIGFVRELLGSGAIFGYDVLGFKPLLFFILPSAGFFVVGLMMAFFNWIELAYKRTKGKI</sequence>
<evidence type="ECO:0000313" key="8">
    <source>
        <dbReference type="EMBL" id="MBB5348136.1"/>
    </source>
</evidence>
<dbReference type="EMBL" id="JACHEO010000009">
    <property type="protein sequence ID" value="MBB5348136.1"/>
    <property type="molecule type" value="Genomic_DNA"/>
</dbReference>
<dbReference type="InterPro" id="IPR003667">
    <property type="entry name" value="NqrDE/RnfAE"/>
</dbReference>
<dbReference type="Proteomes" id="UP000539642">
    <property type="component" value="Unassembled WGS sequence"/>
</dbReference>
<dbReference type="Pfam" id="PF02508">
    <property type="entry name" value="Rnf-Nqr"/>
    <property type="match status" value="1"/>
</dbReference>
<dbReference type="PIRSF" id="PIRSF006102">
    <property type="entry name" value="NQR_DE"/>
    <property type="match status" value="1"/>
</dbReference>
<evidence type="ECO:0000256" key="7">
    <source>
        <dbReference type="SAM" id="Phobius"/>
    </source>
</evidence>
<gene>
    <name evidence="8" type="ORF">HNQ81_001867</name>
</gene>
<dbReference type="PANTHER" id="PTHR30586:SF0">
    <property type="entry name" value="ION-TRANSLOCATING OXIDOREDUCTASE COMPLEX SUBUNIT E"/>
    <property type="match status" value="1"/>
</dbReference>
<keyword evidence="4" id="KW-1278">Translocase</keyword>
<accession>A0A840UTG7</accession>
<dbReference type="AlphaFoldDB" id="A0A840UTG7"/>
<keyword evidence="6 7" id="KW-0472">Membrane</keyword>
<dbReference type="GO" id="GO:0012505">
    <property type="term" value="C:endomembrane system"/>
    <property type="evidence" value="ECO:0007669"/>
    <property type="project" value="UniProtKB-SubCell"/>
</dbReference>
<evidence type="ECO:0000256" key="6">
    <source>
        <dbReference type="ARBA" id="ARBA00023136"/>
    </source>
</evidence>
<evidence type="ECO:0000256" key="2">
    <source>
        <dbReference type="ARBA" id="ARBA00022448"/>
    </source>
</evidence>
<dbReference type="NCBIfam" id="NF009070">
    <property type="entry name" value="PRK12405.1"/>
    <property type="match status" value="1"/>
</dbReference>
<evidence type="ECO:0000256" key="5">
    <source>
        <dbReference type="ARBA" id="ARBA00022989"/>
    </source>
</evidence>
<keyword evidence="9" id="KW-1185">Reference proteome</keyword>
<organism evidence="8 9">
    <name type="scientific">Desulfoprunum benzoelyticum</name>
    <dbReference type="NCBI Taxonomy" id="1506996"/>
    <lineage>
        <taxon>Bacteria</taxon>
        <taxon>Pseudomonadati</taxon>
        <taxon>Thermodesulfobacteriota</taxon>
        <taxon>Desulfobulbia</taxon>
        <taxon>Desulfobulbales</taxon>
        <taxon>Desulfobulbaceae</taxon>
        <taxon>Desulfoprunum</taxon>
    </lineage>
</organism>
<comment type="caution">
    <text evidence="8">The sequence shown here is derived from an EMBL/GenBank/DDBJ whole genome shotgun (WGS) entry which is preliminary data.</text>
</comment>
<feature type="transmembrane region" description="Helical" evidence="7">
    <location>
        <begin position="99"/>
        <end position="118"/>
    </location>
</feature>
<feature type="transmembrane region" description="Helical" evidence="7">
    <location>
        <begin position="130"/>
        <end position="151"/>
    </location>
</feature>
<dbReference type="GO" id="GO:0005886">
    <property type="term" value="C:plasma membrane"/>
    <property type="evidence" value="ECO:0007669"/>
    <property type="project" value="TreeGrafter"/>
</dbReference>
<comment type="subcellular location">
    <subcellularLocation>
        <location evidence="1">Endomembrane system</location>
        <topology evidence="1">Multi-pass membrane protein</topology>
    </subcellularLocation>
</comment>
<evidence type="ECO:0000313" key="9">
    <source>
        <dbReference type="Proteomes" id="UP000539642"/>
    </source>
</evidence>
<keyword evidence="5 7" id="KW-1133">Transmembrane helix</keyword>
<feature type="transmembrane region" description="Helical" evidence="7">
    <location>
        <begin position="74"/>
        <end position="93"/>
    </location>
</feature>
<evidence type="ECO:0000256" key="1">
    <source>
        <dbReference type="ARBA" id="ARBA00004127"/>
    </source>
</evidence>
<name>A0A840UTG7_9BACT</name>
<keyword evidence="2" id="KW-0813">Transport</keyword>
<dbReference type="PANTHER" id="PTHR30586">
    <property type="entry name" value="ELECTRON TRANSPORT COMPLEX PROTEIN RNFE"/>
    <property type="match status" value="1"/>
</dbReference>
<evidence type="ECO:0000256" key="3">
    <source>
        <dbReference type="ARBA" id="ARBA00022692"/>
    </source>
</evidence>